<gene>
    <name evidence="2" type="ORF">ACFSJF_15620</name>
</gene>
<name>A0ABW4W2Y0_9BACI</name>
<organism evidence="2 3">
    <name type="scientific">Ornithinibacillus salinisoli</name>
    <dbReference type="NCBI Taxonomy" id="1848459"/>
    <lineage>
        <taxon>Bacteria</taxon>
        <taxon>Bacillati</taxon>
        <taxon>Bacillota</taxon>
        <taxon>Bacilli</taxon>
        <taxon>Bacillales</taxon>
        <taxon>Bacillaceae</taxon>
        <taxon>Ornithinibacillus</taxon>
    </lineage>
</organism>
<sequence>MNFNKNINVLIGQNESGKSTVLEAIDIVLNQKYFIKSTGVFEQFFNLENVNKYRLNPRIENLPKIEIELFLGDSDDISNAYFNGLH</sequence>
<keyword evidence="3" id="KW-1185">Reference proteome</keyword>
<reference evidence="3" key="1">
    <citation type="journal article" date="2019" name="Int. J. Syst. Evol. Microbiol.">
        <title>The Global Catalogue of Microorganisms (GCM) 10K type strain sequencing project: providing services to taxonomists for standard genome sequencing and annotation.</title>
        <authorList>
            <consortium name="The Broad Institute Genomics Platform"/>
            <consortium name="The Broad Institute Genome Sequencing Center for Infectious Disease"/>
            <person name="Wu L."/>
            <person name="Ma J."/>
        </authorList>
    </citation>
    <scope>NUCLEOTIDE SEQUENCE [LARGE SCALE GENOMIC DNA]</scope>
    <source>
        <strain evidence="3">R28</strain>
    </source>
</reference>
<proteinExistence type="predicted"/>
<evidence type="ECO:0000259" key="1">
    <source>
        <dbReference type="Pfam" id="PF13175"/>
    </source>
</evidence>
<dbReference type="Proteomes" id="UP001597383">
    <property type="component" value="Unassembled WGS sequence"/>
</dbReference>
<feature type="domain" description="Endonuclease GajA/Old nuclease/RecF-like AAA" evidence="1">
    <location>
        <begin position="1"/>
        <end position="69"/>
    </location>
</feature>
<dbReference type="Gene3D" id="3.40.50.300">
    <property type="entry name" value="P-loop containing nucleotide triphosphate hydrolases"/>
    <property type="match status" value="1"/>
</dbReference>
<dbReference type="InterPro" id="IPR027417">
    <property type="entry name" value="P-loop_NTPase"/>
</dbReference>
<accession>A0ABW4W2Y0</accession>
<dbReference type="EMBL" id="JBHUHQ010000020">
    <property type="protein sequence ID" value="MFD2045704.1"/>
    <property type="molecule type" value="Genomic_DNA"/>
</dbReference>
<dbReference type="SUPFAM" id="SSF52540">
    <property type="entry name" value="P-loop containing nucleoside triphosphate hydrolases"/>
    <property type="match status" value="1"/>
</dbReference>
<comment type="caution">
    <text evidence="2">The sequence shown here is derived from an EMBL/GenBank/DDBJ whole genome shotgun (WGS) entry which is preliminary data.</text>
</comment>
<dbReference type="RefSeq" id="WP_377558354.1">
    <property type="nucleotide sequence ID" value="NZ_JBHUHQ010000020.1"/>
</dbReference>
<dbReference type="InterPro" id="IPR041685">
    <property type="entry name" value="AAA_GajA/Old/RecF-like"/>
</dbReference>
<evidence type="ECO:0000313" key="2">
    <source>
        <dbReference type="EMBL" id="MFD2045704.1"/>
    </source>
</evidence>
<dbReference type="Pfam" id="PF13175">
    <property type="entry name" value="AAA_15"/>
    <property type="match status" value="1"/>
</dbReference>
<evidence type="ECO:0000313" key="3">
    <source>
        <dbReference type="Proteomes" id="UP001597383"/>
    </source>
</evidence>
<protein>
    <submittedName>
        <fullName evidence="2">AAA family ATPase</fullName>
    </submittedName>
</protein>